<reference evidence="2 3" key="1">
    <citation type="submission" date="2015-10" db="EMBL/GenBank/DDBJ databases">
        <title>Genome analyses suggest a sexual origin of heterokaryosis in a supposedly ancient asexual fungus.</title>
        <authorList>
            <person name="Ropars J."/>
            <person name="Sedzielewska K."/>
            <person name="Noel J."/>
            <person name="Charron P."/>
            <person name="Farinelli L."/>
            <person name="Marton T."/>
            <person name="Kruger M."/>
            <person name="Pelin A."/>
            <person name="Brachmann A."/>
            <person name="Corradi N."/>
        </authorList>
    </citation>
    <scope>NUCLEOTIDE SEQUENCE [LARGE SCALE GENOMIC DNA]</scope>
    <source>
        <strain evidence="2 3">A4</strain>
    </source>
</reference>
<sequence length="462" mass="52518">MDNKKHNFSSHSSSLIKFGQINVNGLCSPVRQQHLLNFFLHSSFGACSSSSRPHDGVGILLRNPLHKHVQTIDSWEGRLIKIDLFFHQTKISLISLYNPPFGSVHYNICNDLLAKLTSWLDFARSNNYHIIILGDFNIDEVAHSSYTSRHFKLTRLLSSRYFVDHQAYSLFTSNPDDTYFHNGGASRLDYIWSSPGFPAPGLFSQVVPCPDLIDRPFTDHHTLITIFDFSSCLATLAKSRLKQKKEERVIFTYNFTNEDQWMKFSSHVNSSLQLDLDISGPYADFDLSKLSLVFETLLFRLTTLRPSRPIQLSQLISTLPRHLNDLATLIPDFIIPTYVTSPLPVFKSFLRSQKSLVSAYLSVRFTQHVSDSIEHYTALRDDYFSSSLGTFIDLALSVDKCSIVLDQVLVVLDSKPTFLTDPADIKQAAVAHFQSVISPPLTQYTSRSSFLPRWQKAYTSRS</sequence>
<evidence type="ECO:0000313" key="2">
    <source>
        <dbReference type="EMBL" id="PKY57260.1"/>
    </source>
</evidence>
<name>A0A2I1HEK9_9GLOM</name>
<dbReference type="GO" id="GO:0003824">
    <property type="term" value="F:catalytic activity"/>
    <property type="evidence" value="ECO:0007669"/>
    <property type="project" value="InterPro"/>
</dbReference>
<accession>A0A2I1HEK9</accession>
<keyword evidence="3" id="KW-1185">Reference proteome</keyword>
<dbReference type="SUPFAM" id="SSF56219">
    <property type="entry name" value="DNase I-like"/>
    <property type="match status" value="1"/>
</dbReference>
<feature type="domain" description="Endonuclease/exonuclease/phosphatase" evidence="1">
    <location>
        <begin position="44"/>
        <end position="220"/>
    </location>
</feature>
<dbReference type="InterPro" id="IPR005135">
    <property type="entry name" value="Endo/exonuclease/phosphatase"/>
</dbReference>
<evidence type="ECO:0000259" key="1">
    <source>
        <dbReference type="Pfam" id="PF03372"/>
    </source>
</evidence>
<dbReference type="InterPro" id="IPR036691">
    <property type="entry name" value="Endo/exonu/phosph_ase_sf"/>
</dbReference>
<dbReference type="Proteomes" id="UP000234323">
    <property type="component" value="Unassembled WGS sequence"/>
</dbReference>
<dbReference type="Gene3D" id="3.60.10.10">
    <property type="entry name" value="Endonuclease/exonuclease/phosphatase"/>
    <property type="match status" value="1"/>
</dbReference>
<dbReference type="EMBL" id="LLXI01002486">
    <property type="protein sequence ID" value="PKY57260.1"/>
    <property type="molecule type" value="Genomic_DNA"/>
</dbReference>
<gene>
    <name evidence="2" type="ORF">RhiirA4_478202</name>
</gene>
<comment type="caution">
    <text evidence="2">The sequence shown here is derived from an EMBL/GenBank/DDBJ whole genome shotgun (WGS) entry which is preliminary data.</text>
</comment>
<proteinExistence type="predicted"/>
<dbReference type="Pfam" id="PF03372">
    <property type="entry name" value="Exo_endo_phos"/>
    <property type="match status" value="1"/>
</dbReference>
<evidence type="ECO:0000313" key="3">
    <source>
        <dbReference type="Proteomes" id="UP000234323"/>
    </source>
</evidence>
<organism evidence="2 3">
    <name type="scientific">Rhizophagus irregularis</name>
    <dbReference type="NCBI Taxonomy" id="588596"/>
    <lineage>
        <taxon>Eukaryota</taxon>
        <taxon>Fungi</taxon>
        <taxon>Fungi incertae sedis</taxon>
        <taxon>Mucoromycota</taxon>
        <taxon>Glomeromycotina</taxon>
        <taxon>Glomeromycetes</taxon>
        <taxon>Glomerales</taxon>
        <taxon>Glomeraceae</taxon>
        <taxon>Rhizophagus</taxon>
    </lineage>
</organism>
<dbReference type="AlphaFoldDB" id="A0A2I1HEK9"/>
<dbReference type="VEuPathDB" id="FungiDB:RhiirA1_480338"/>
<protein>
    <submittedName>
        <fullName evidence="2">DNase I-like protein</fullName>
    </submittedName>
</protein>